<dbReference type="InterPro" id="IPR027417">
    <property type="entry name" value="P-loop_NTPase"/>
</dbReference>
<protein>
    <submittedName>
        <fullName evidence="2">EutP/PduV family microcompartment system protein</fullName>
    </submittedName>
</protein>
<dbReference type="PIRSF" id="PIRSF036409">
    <property type="entry name" value="EutP_PduV"/>
    <property type="match status" value="1"/>
</dbReference>
<dbReference type="EMBL" id="CP120733">
    <property type="protein sequence ID" value="WFD11754.1"/>
    <property type="molecule type" value="Genomic_DNA"/>
</dbReference>
<dbReference type="PANTHER" id="PTHR40453">
    <property type="entry name" value="PROTEIN YOEF"/>
    <property type="match status" value="1"/>
</dbReference>
<dbReference type="PANTHER" id="PTHR40453:SF1">
    <property type="entry name" value="PROTEIN YOEF"/>
    <property type="match status" value="1"/>
</dbReference>
<organism evidence="2 3">
    <name type="scientific">Tepidibacter hydrothermalis</name>
    <dbReference type="NCBI Taxonomy" id="3036126"/>
    <lineage>
        <taxon>Bacteria</taxon>
        <taxon>Bacillati</taxon>
        <taxon>Bacillota</taxon>
        <taxon>Clostridia</taxon>
        <taxon>Peptostreptococcales</taxon>
        <taxon>Peptostreptococcaceae</taxon>
        <taxon>Tepidibacter</taxon>
    </lineage>
</organism>
<evidence type="ECO:0000313" key="3">
    <source>
        <dbReference type="Proteomes" id="UP001222800"/>
    </source>
</evidence>
<gene>
    <name evidence="2" type="ORF">P4S50_06670</name>
</gene>
<name>A0ABY8EFM1_9FIRM</name>
<keyword evidence="3" id="KW-1185">Reference proteome</keyword>
<keyword evidence="1" id="KW-0547">Nucleotide-binding</keyword>
<dbReference type="Proteomes" id="UP001222800">
    <property type="component" value="Chromosome"/>
</dbReference>
<evidence type="ECO:0000256" key="1">
    <source>
        <dbReference type="PIRNR" id="PIRNR036409"/>
    </source>
</evidence>
<dbReference type="InterPro" id="IPR012381">
    <property type="entry name" value="EutP_PduV"/>
</dbReference>
<dbReference type="CDD" id="cd00882">
    <property type="entry name" value="Ras_like_GTPase"/>
    <property type="match status" value="1"/>
</dbReference>
<proteinExistence type="inferred from homology"/>
<evidence type="ECO:0000313" key="2">
    <source>
        <dbReference type="EMBL" id="WFD11754.1"/>
    </source>
</evidence>
<accession>A0ABY8EFM1</accession>
<dbReference type="Gene3D" id="3.40.50.300">
    <property type="entry name" value="P-loop containing nucleotide triphosphate hydrolases"/>
    <property type="match status" value="1"/>
</dbReference>
<dbReference type="SUPFAM" id="SSF52540">
    <property type="entry name" value="P-loop containing nucleoside triphosphate hydrolases"/>
    <property type="match status" value="1"/>
</dbReference>
<sequence>MRKKRIMVIGPTKCGKTTLVNALNDYEGPLRRTQDIIYGKNTIDVPGSYIENTWMYKHLIAVSQDASHVLILIDQSRCDNVYSPGFAKSFRCPVIGVITKVDLNVENEEICYKKLKQIGIAEPYYKISVPNKIGIEELKKYLFSSKVKGD</sequence>
<reference evidence="2 3" key="1">
    <citation type="submission" date="2023-03" db="EMBL/GenBank/DDBJ databases">
        <title>Complete genome sequence of Tepidibacter sp. SWIR-1, isolated from a deep-sea hydrothermal vent.</title>
        <authorList>
            <person name="Li X."/>
        </authorList>
    </citation>
    <scope>NUCLEOTIDE SEQUENCE [LARGE SCALE GENOMIC DNA]</scope>
    <source>
        <strain evidence="2 3">SWIR-1</strain>
    </source>
</reference>
<dbReference type="Pfam" id="PF10662">
    <property type="entry name" value="PduV-EutP"/>
    <property type="match status" value="1"/>
</dbReference>
<comment type="similarity">
    <text evidence="1">Belongs to the EutP/PduV family.</text>
</comment>